<geneLocation type="plasmid" evidence="1 2">
    <name>pCM2_1101</name>
</geneLocation>
<dbReference type="RefSeq" id="WP_157883596.1">
    <property type="nucleotide sequence ID" value="NZ_CP012575.1"/>
</dbReference>
<evidence type="ECO:0000313" key="2">
    <source>
        <dbReference type="Proteomes" id="UP000503164"/>
    </source>
</evidence>
<sequence length="193" mass="22209">MSALENYLKYFIMGISTNNNVILDAWSAQAFTRWAIKTAMMRGIWENRTATLYPDSHRADIMAGEVLPEGWTVAVGVTENWGLATGHWAKEIGYETEPPSSVRAMLCTLRIFNMMVIVSYTDSEAINRGLRRMLHEYQDDTQLIWPMNDVPIFPGEWSMPDANVALYQELFRTIFEKDATYLLDENINRPDDE</sequence>
<protein>
    <submittedName>
        <fullName evidence="1">Uncharacterized protein</fullName>
    </submittedName>
</protein>
<dbReference type="Proteomes" id="UP000503164">
    <property type="component" value="Plasmid pCM2_1101"/>
</dbReference>
<dbReference type="EMBL" id="CP048050">
    <property type="protein sequence ID" value="QIS46460.1"/>
    <property type="molecule type" value="Genomic_DNA"/>
</dbReference>
<gene>
    <name evidence="1" type="ORF">GW570_14835</name>
</gene>
<reference evidence="1 2" key="1">
    <citation type="journal article" date="2020" name="Mol. Plant Pathol.">
        <title>Plasmid composition and the chpG gene determine the virulence level of Clavibacter capsici natural isolates in pepper.</title>
        <authorList>
            <person name="Hwang I.S."/>
            <person name="Lee H.M."/>
            <person name="Oh E.J."/>
            <person name="Lee S."/>
            <person name="Heu S."/>
            <person name="Oh C.S."/>
        </authorList>
    </citation>
    <scope>NUCLEOTIDE SEQUENCE [LARGE SCALE GENOMIC DNA]</scope>
    <source>
        <strain evidence="1 2">1101</strain>
    </source>
</reference>
<keyword evidence="1" id="KW-0614">Plasmid</keyword>
<keyword evidence="2" id="KW-1185">Reference proteome</keyword>
<organism evidence="1 2">
    <name type="scientific">Clavibacter capsici</name>
    <dbReference type="NCBI Taxonomy" id="1874630"/>
    <lineage>
        <taxon>Bacteria</taxon>
        <taxon>Bacillati</taxon>
        <taxon>Actinomycetota</taxon>
        <taxon>Actinomycetes</taxon>
        <taxon>Micrococcales</taxon>
        <taxon>Microbacteriaceae</taxon>
        <taxon>Clavibacter</taxon>
    </lineage>
</organism>
<evidence type="ECO:0000313" key="1">
    <source>
        <dbReference type="EMBL" id="QIS46460.1"/>
    </source>
</evidence>
<proteinExistence type="predicted"/>
<name>A0AAE6XTT1_9MICO</name>
<accession>A0AAE6XTT1</accession>
<dbReference type="AlphaFoldDB" id="A0AAE6XTT1"/>